<dbReference type="PANTHER" id="PTHR10333">
    <property type="entry name" value="INHIBITOR OF GROWTH PROTEIN"/>
    <property type="match status" value="1"/>
</dbReference>
<dbReference type="RefSeq" id="XP_047762033.1">
    <property type="nucleotide sequence ID" value="XM_047905662.1"/>
</dbReference>
<feature type="binding site" evidence="9">
    <location>
        <position position="774"/>
    </location>
    <ligand>
        <name>Zn(2+)</name>
        <dbReference type="ChEBI" id="CHEBI:29105"/>
        <label>1</label>
    </ligand>
</feature>
<dbReference type="InterPro" id="IPR013083">
    <property type="entry name" value="Znf_RING/FYVE/PHD"/>
</dbReference>
<evidence type="ECO:0000256" key="11">
    <source>
        <dbReference type="SAM" id="MobiDB-lite"/>
    </source>
</evidence>
<sequence length="839" mass="90141">MPPPSNMRKSSTQTMVTGESHVNPLVAAAVANSAAQPRRTASGRAVRANTTRPQNYYARTLGNGISAADRDNDAADGSNTDAAGFFPALQFFTDAITATPKEVIKHFTLLKEVESKIIGPQEELGAFIDALMQQPVPLRKQTASAANGAAMEQGLLALTANNSTSGSANVSMINGMAGQHSAQPSLAGSTVGEDAIETEADRIRRHQYHGLRALTHSLLGNMDEKNVVLSEANRVLALQHKRLDSVWPHLEEEIGEDARLGSMTHWAYSDNRQKIKATTNTQSRRDGIAATNALANVAAAIHDNEVAQARRDAGREARGEKSNKGKRATEHAGDSDFDDKPRKAPKVGKGKAAASAATGLGISTNGEPGPKRRKNAADKQMAPPPMERTISTTGRGGKVKDTPRSTPVIDPPAAKKAPKAKPGLAKGKKIGGSTHNSPMLASSPLASSFNPATMEVPPGAKTQTARLRQNSSTTNLRLQNVVQEEEAITSRPPSSAGKANGAGEKANGRRKAQEAAEEQEDRSIEQTTKSQLNAASEQLRREETGENRGEKRQPASRSGSDRDISRKASGRQSKVGTPRTDSFPDGSGMVRSRSTRRSKPASGESQDSDSDEPQTRMPGGSRHKRQQSNSHLVKQLAPFNRSPDLDRHKSGDENDSDSDQEAEENQPDEQGKDEAAAEEGRCASTRRPLSRRNTLNTSPAPNSRDSTPPPSPPTSVRGNGRSTAASLAAKREAEAEAARRELVEAETVAANVEVEEEEEDSEHDPDDPNEPKYCYCNRGSYGEMVACDNDDCPREWFHLGCTELREAPSEEEKWYCKECRPLFGQKVGRKGKAGRGRGG</sequence>
<dbReference type="CDD" id="cd15505">
    <property type="entry name" value="PHD_ING"/>
    <property type="match status" value="1"/>
</dbReference>
<dbReference type="InterPro" id="IPR011011">
    <property type="entry name" value="Znf_FYVE_PHD"/>
</dbReference>
<feature type="binding site" evidence="9">
    <location>
        <position position="798"/>
    </location>
    <ligand>
        <name>Zn(2+)</name>
        <dbReference type="ChEBI" id="CHEBI:29105"/>
        <label>1</label>
    </ligand>
</feature>
<feature type="compositionally biased region" description="Polar residues" evidence="11">
    <location>
        <begin position="7"/>
        <end position="17"/>
    </location>
</feature>
<evidence type="ECO:0000256" key="7">
    <source>
        <dbReference type="ARBA" id="ARBA00023242"/>
    </source>
</evidence>
<dbReference type="AlphaFoldDB" id="A0A9Q8LHT4"/>
<dbReference type="InterPro" id="IPR028651">
    <property type="entry name" value="ING_fam"/>
</dbReference>
<reference evidence="13" key="1">
    <citation type="submission" date="2021-12" db="EMBL/GenBank/DDBJ databases">
        <authorList>
            <person name="Zaccaron A."/>
            <person name="Stergiopoulos I."/>
        </authorList>
    </citation>
    <scope>NUCLEOTIDE SEQUENCE</scope>
    <source>
        <strain evidence="13">Race5_Kim</strain>
    </source>
</reference>
<feature type="compositionally biased region" description="Low complexity" evidence="11">
    <location>
        <begin position="496"/>
        <end position="505"/>
    </location>
</feature>
<dbReference type="PROSITE" id="PS50016">
    <property type="entry name" value="ZF_PHD_2"/>
    <property type="match status" value="1"/>
</dbReference>
<evidence type="ECO:0000256" key="9">
    <source>
        <dbReference type="PIRSR" id="PIRSR628651-51"/>
    </source>
</evidence>
<evidence type="ECO:0000313" key="13">
    <source>
        <dbReference type="EMBL" id="UJO17667.1"/>
    </source>
</evidence>
<gene>
    <name evidence="13" type="ORF">CLAFUR5_06514</name>
</gene>
<feature type="compositionally biased region" description="Low complexity" evidence="11">
    <location>
        <begin position="350"/>
        <end position="361"/>
    </location>
</feature>
<keyword evidence="3 9" id="KW-0479">Metal-binding</keyword>
<evidence type="ECO:0000256" key="2">
    <source>
        <dbReference type="ARBA" id="ARBA00010210"/>
    </source>
</evidence>
<dbReference type="Gene3D" id="3.30.40.10">
    <property type="entry name" value="Zinc/RING finger domain, C3HC4 (zinc finger)"/>
    <property type="match status" value="1"/>
</dbReference>
<keyword evidence="5 9" id="KW-0862">Zinc</keyword>
<reference evidence="13" key="2">
    <citation type="journal article" date="2022" name="Microb. Genom.">
        <title>A chromosome-scale genome assembly of the tomato pathogen Cladosporium fulvum reveals a compartmentalized genome architecture and the presence of a dispensable chromosome.</title>
        <authorList>
            <person name="Zaccaron A.Z."/>
            <person name="Chen L.H."/>
            <person name="Samaras A."/>
            <person name="Stergiopoulos I."/>
        </authorList>
    </citation>
    <scope>NUCLEOTIDE SEQUENCE</scope>
    <source>
        <strain evidence="13">Race5_Kim</strain>
    </source>
</reference>
<dbReference type="InterPro" id="IPR024610">
    <property type="entry name" value="ING_N_histone-binding"/>
</dbReference>
<feature type="site" description="Histone H3K4me3 binding" evidence="8">
    <location>
        <position position="788"/>
    </location>
</feature>
<feature type="binding site" evidence="9">
    <location>
        <position position="787"/>
    </location>
    <ligand>
        <name>Zn(2+)</name>
        <dbReference type="ChEBI" id="CHEBI:29105"/>
        <label>2</label>
    </ligand>
</feature>
<evidence type="ECO:0000256" key="1">
    <source>
        <dbReference type="ARBA" id="ARBA00004123"/>
    </source>
</evidence>
<keyword evidence="6" id="KW-0156">Chromatin regulator</keyword>
<name>A0A9Q8LHT4_PASFU</name>
<dbReference type="InterPro" id="IPR019787">
    <property type="entry name" value="Znf_PHD-finger"/>
</dbReference>
<evidence type="ECO:0000256" key="4">
    <source>
        <dbReference type="ARBA" id="ARBA00022771"/>
    </source>
</evidence>
<dbReference type="GO" id="GO:0006355">
    <property type="term" value="P:regulation of DNA-templated transcription"/>
    <property type="evidence" value="ECO:0007669"/>
    <property type="project" value="TreeGrafter"/>
</dbReference>
<dbReference type="PANTHER" id="PTHR10333:SF42">
    <property type="entry name" value="INHIBITOR OF GROWTH PROTEIN 5"/>
    <property type="match status" value="1"/>
</dbReference>
<dbReference type="GO" id="GO:0006325">
    <property type="term" value="P:chromatin organization"/>
    <property type="evidence" value="ECO:0007669"/>
    <property type="project" value="UniProtKB-KW"/>
</dbReference>
<comment type="subcellular location">
    <subcellularLocation>
        <location evidence="1">Nucleus</location>
    </subcellularLocation>
</comment>
<feature type="compositionally biased region" description="Basic and acidic residues" evidence="11">
    <location>
        <begin position="643"/>
        <end position="652"/>
    </location>
</feature>
<dbReference type="EMBL" id="CP090167">
    <property type="protein sequence ID" value="UJO17667.1"/>
    <property type="molecule type" value="Genomic_DNA"/>
</dbReference>
<feature type="binding site" evidence="9">
    <location>
        <position position="819"/>
    </location>
    <ligand>
        <name>Zn(2+)</name>
        <dbReference type="ChEBI" id="CHEBI:29105"/>
        <label>2</label>
    </ligand>
</feature>
<feature type="region of interest" description="Disordered" evidence="11">
    <location>
        <begin position="1"/>
        <end position="23"/>
    </location>
</feature>
<dbReference type="OMA" id="WAYSNRN"/>
<feature type="compositionally biased region" description="Polar residues" evidence="11">
    <location>
        <begin position="691"/>
        <end position="705"/>
    </location>
</feature>
<accession>A0A9Q8LHT4</accession>
<dbReference type="SUPFAM" id="SSF57903">
    <property type="entry name" value="FYVE/PHD zinc finger"/>
    <property type="match status" value="1"/>
</dbReference>
<feature type="binding site" evidence="9">
    <location>
        <position position="816"/>
    </location>
    <ligand>
        <name>Zn(2+)</name>
        <dbReference type="ChEBI" id="CHEBI:29105"/>
        <label>2</label>
    </ligand>
</feature>
<feature type="compositionally biased region" description="Polar residues" evidence="11">
    <location>
        <begin position="525"/>
        <end position="536"/>
    </location>
</feature>
<dbReference type="GO" id="GO:0008270">
    <property type="term" value="F:zinc ion binding"/>
    <property type="evidence" value="ECO:0007669"/>
    <property type="project" value="UniProtKB-KW"/>
</dbReference>
<keyword evidence="4 10" id="KW-0863">Zinc-finger</keyword>
<feature type="compositionally biased region" description="Basic and acidic residues" evidence="11">
    <location>
        <begin position="669"/>
        <end position="681"/>
    </location>
</feature>
<feature type="region of interest" description="Disordered" evidence="11">
    <location>
        <begin position="308"/>
        <end position="772"/>
    </location>
</feature>
<dbReference type="GeneID" id="71986392"/>
<comment type="similarity">
    <text evidence="2">Belongs to the ING family.</text>
</comment>
<protein>
    <submittedName>
        <fullName evidence="13">Inhibitor of growth protein 3</fullName>
    </submittedName>
</protein>
<dbReference type="GO" id="GO:0033698">
    <property type="term" value="C:Rpd3L complex"/>
    <property type="evidence" value="ECO:0007669"/>
    <property type="project" value="TreeGrafter"/>
</dbReference>
<dbReference type="SMART" id="SM01408">
    <property type="entry name" value="ING"/>
    <property type="match status" value="1"/>
</dbReference>
<feature type="compositionally biased region" description="Basic and acidic residues" evidence="11">
    <location>
        <begin position="729"/>
        <end position="743"/>
    </location>
</feature>
<feature type="binding site" evidence="9">
    <location>
        <position position="792"/>
    </location>
    <ligand>
        <name>Zn(2+)</name>
        <dbReference type="ChEBI" id="CHEBI:29105"/>
        <label>2</label>
    </ligand>
</feature>
<feature type="compositionally biased region" description="Low complexity" evidence="11">
    <location>
        <begin position="437"/>
        <end position="448"/>
    </location>
</feature>
<feature type="domain" description="PHD-type" evidence="12">
    <location>
        <begin position="771"/>
        <end position="822"/>
    </location>
</feature>
<feature type="site" description="Histone H3K4me3 binding" evidence="8">
    <location>
        <position position="796"/>
    </location>
</feature>
<feature type="compositionally biased region" description="Basic and acidic residues" evidence="11">
    <location>
        <begin position="538"/>
        <end position="566"/>
    </location>
</feature>
<dbReference type="InterPro" id="IPR019786">
    <property type="entry name" value="Zinc_finger_PHD-type_CS"/>
</dbReference>
<organism evidence="13 14">
    <name type="scientific">Passalora fulva</name>
    <name type="common">Tomato leaf mold</name>
    <name type="synonym">Cladosporium fulvum</name>
    <dbReference type="NCBI Taxonomy" id="5499"/>
    <lineage>
        <taxon>Eukaryota</taxon>
        <taxon>Fungi</taxon>
        <taxon>Dikarya</taxon>
        <taxon>Ascomycota</taxon>
        <taxon>Pezizomycotina</taxon>
        <taxon>Dothideomycetes</taxon>
        <taxon>Dothideomycetidae</taxon>
        <taxon>Mycosphaerellales</taxon>
        <taxon>Mycosphaerellaceae</taxon>
        <taxon>Fulvia</taxon>
    </lineage>
</organism>
<evidence type="ECO:0000256" key="8">
    <source>
        <dbReference type="PIRSR" id="PIRSR628651-50"/>
    </source>
</evidence>
<feature type="compositionally biased region" description="Acidic residues" evidence="11">
    <location>
        <begin position="653"/>
        <end position="667"/>
    </location>
</feature>
<feature type="compositionally biased region" description="Acidic residues" evidence="11">
    <location>
        <begin position="753"/>
        <end position="768"/>
    </location>
</feature>
<feature type="compositionally biased region" description="Polar residues" evidence="11">
    <location>
        <begin position="461"/>
        <end position="482"/>
    </location>
</feature>
<evidence type="ECO:0000313" key="14">
    <source>
        <dbReference type="Proteomes" id="UP000756132"/>
    </source>
</evidence>
<feature type="binding site" evidence="9">
    <location>
        <position position="801"/>
    </location>
    <ligand>
        <name>Zn(2+)</name>
        <dbReference type="ChEBI" id="CHEBI:29105"/>
        <label>1</label>
    </ligand>
</feature>
<feature type="binding site" evidence="9">
    <location>
        <position position="776"/>
    </location>
    <ligand>
        <name>Zn(2+)</name>
        <dbReference type="ChEBI" id="CHEBI:29105"/>
        <label>1</label>
    </ligand>
</feature>
<dbReference type="KEGG" id="ffu:CLAFUR5_06514"/>
<dbReference type="PROSITE" id="PS01359">
    <property type="entry name" value="ZF_PHD_1"/>
    <property type="match status" value="1"/>
</dbReference>
<feature type="site" description="Histone H3K4me3 binding" evidence="8">
    <location>
        <position position="773"/>
    </location>
</feature>
<proteinExistence type="inferred from homology"/>
<dbReference type="OrthoDB" id="5411773at2759"/>
<dbReference type="InterPro" id="IPR001965">
    <property type="entry name" value="Znf_PHD"/>
</dbReference>
<feature type="compositionally biased region" description="Low complexity" evidence="11">
    <location>
        <begin position="411"/>
        <end position="425"/>
    </location>
</feature>
<dbReference type="Proteomes" id="UP000756132">
    <property type="component" value="Chromosome 5"/>
</dbReference>
<dbReference type="SMART" id="SM00249">
    <property type="entry name" value="PHD"/>
    <property type="match status" value="1"/>
</dbReference>
<evidence type="ECO:0000256" key="5">
    <source>
        <dbReference type="ARBA" id="ARBA00022833"/>
    </source>
</evidence>
<evidence type="ECO:0000256" key="6">
    <source>
        <dbReference type="ARBA" id="ARBA00022853"/>
    </source>
</evidence>
<evidence type="ECO:0000259" key="12">
    <source>
        <dbReference type="PROSITE" id="PS50016"/>
    </source>
</evidence>
<evidence type="ECO:0000256" key="3">
    <source>
        <dbReference type="ARBA" id="ARBA00022723"/>
    </source>
</evidence>
<evidence type="ECO:0000256" key="10">
    <source>
        <dbReference type="PROSITE-ProRule" id="PRU00146"/>
    </source>
</evidence>
<feature type="site" description="Histone H3K4me3 binding" evidence="8">
    <location>
        <position position="784"/>
    </location>
</feature>
<dbReference type="GO" id="GO:0070210">
    <property type="term" value="C:Rpd3L-Expanded complex"/>
    <property type="evidence" value="ECO:0007669"/>
    <property type="project" value="TreeGrafter"/>
</dbReference>
<keyword evidence="14" id="KW-1185">Reference proteome</keyword>
<keyword evidence="7" id="KW-0539">Nucleus</keyword>
<feature type="compositionally biased region" description="Basic and acidic residues" evidence="11">
    <location>
        <begin position="308"/>
        <end position="342"/>
    </location>
</feature>